<evidence type="ECO:0000256" key="1">
    <source>
        <dbReference type="ARBA" id="ARBA00005187"/>
    </source>
</evidence>
<organism evidence="6 7">
    <name type="scientific">Nocardiopsis alba</name>
    <dbReference type="NCBI Taxonomy" id="53437"/>
    <lineage>
        <taxon>Bacteria</taxon>
        <taxon>Bacillati</taxon>
        <taxon>Actinomycetota</taxon>
        <taxon>Actinomycetes</taxon>
        <taxon>Streptosporangiales</taxon>
        <taxon>Nocardiopsidaceae</taxon>
        <taxon>Nocardiopsis</taxon>
    </lineage>
</organism>
<dbReference type="Proteomes" id="UP000467124">
    <property type="component" value="Unassembled WGS sequence"/>
</dbReference>
<keyword evidence="3" id="KW-0028">Amino-acid biosynthesis</keyword>
<gene>
    <name evidence="6" type="ORF">GTW20_19320</name>
</gene>
<comment type="caution">
    <text evidence="6">The sequence shown here is derived from an EMBL/GenBank/DDBJ whole genome shotgun (WGS) entry which is preliminary data.</text>
</comment>
<dbReference type="InterPro" id="IPR029055">
    <property type="entry name" value="Ntn_hydrolases_N"/>
</dbReference>
<accession>A0A7K2IWI5</accession>
<name>A0A7K2IWI5_9ACTN</name>
<dbReference type="Gene3D" id="3.60.20.10">
    <property type="entry name" value="Glutamine Phosphoribosylpyrophosphate, subunit 1, domain 1"/>
    <property type="match status" value="1"/>
</dbReference>
<keyword evidence="3" id="KW-0061">Asparagine biosynthesis</keyword>
<dbReference type="InterPro" id="IPR014729">
    <property type="entry name" value="Rossmann-like_a/b/a_fold"/>
</dbReference>
<comment type="pathway">
    <text evidence="1">Amino-acid biosynthesis; L-asparagine biosynthesis; L-asparagine from L-aspartate (L-Gln route): step 1/1.</text>
</comment>
<dbReference type="PANTHER" id="PTHR43284:SF1">
    <property type="entry name" value="ASPARAGINE SYNTHETASE"/>
    <property type="match status" value="1"/>
</dbReference>
<proteinExistence type="predicted"/>
<dbReference type="SUPFAM" id="SSF52402">
    <property type="entry name" value="Adenine nucleotide alpha hydrolases-like"/>
    <property type="match status" value="1"/>
</dbReference>
<dbReference type="Gene3D" id="3.40.50.620">
    <property type="entry name" value="HUPs"/>
    <property type="match status" value="2"/>
</dbReference>
<dbReference type="GO" id="GO:0005829">
    <property type="term" value="C:cytosol"/>
    <property type="evidence" value="ECO:0007669"/>
    <property type="project" value="TreeGrafter"/>
</dbReference>
<evidence type="ECO:0000256" key="4">
    <source>
        <dbReference type="ARBA" id="ARBA00048741"/>
    </source>
</evidence>
<evidence type="ECO:0000259" key="5">
    <source>
        <dbReference type="Pfam" id="PF00733"/>
    </source>
</evidence>
<dbReference type="RefSeq" id="WP_161111503.1">
    <property type="nucleotide sequence ID" value="NZ_WWHY01000001.1"/>
</dbReference>
<dbReference type="EMBL" id="WWHY01000001">
    <property type="protein sequence ID" value="MYR34338.1"/>
    <property type="molecule type" value="Genomic_DNA"/>
</dbReference>
<comment type="catalytic activity">
    <reaction evidence="4">
        <text>L-aspartate + L-glutamine + ATP + H2O = L-asparagine + L-glutamate + AMP + diphosphate + H(+)</text>
        <dbReference type="Rhea" id="RHEA:12228"/>
        <dbReference type="ChEBI" id="CHEBI:15377"/>
        <dbReference type="ChEBI" id="CHEBI:15378"/>
        <dbReference type="ChEBI" id="CHEBI:29985"/>
        <dbReference type="ChEBI" id="CHEBI:29991"/>
        <dbReference type="ChEBI" id="CHEBI:30616"/>
        <dbReference type="ChEBI" id="CHEBI:33019"/>
        <dbReference type="ChEBI" id="CHEBI:58048"/>
        <dbReference type="ChEBI" id="CHEBI:58359"/>
        <dbReference type="ChEBI" id="CHEBI:456215"/>
        <dbReference type="EC" id="6.3.5.4"/>
    </reaction>
</comment>
<dbReference type="InterPro" id="IPR051786">
    <property type="entry name" value="ASN_synthetase/amidase"/>
</dbReference>
<dbReference type="AlphaFoldDB" id="A0A7K2IWI5"/>
<dbReference type="GO" id="GO:0006529">
    <property type="term" value="P:asparagine biosynthetic process"/>
    <property type="evidence" value="ECO:0007669"/>
    <property type="project" value="UniProtKB-KW"/>
</dbReference>
<evidence type="ECO:0000313" key="6">
    <source>
        <dbReference type="EMBL" id="MYR34338.1"/>
    </source>
</evidence>
<dbReference type="Pfam" id="PF00733">
    <property type="entry name" value="Asn_synthase"/>
    <property type="match status" value="1"/>
</dbReference>
<feature type="domain" description="Asparagine synthetase" evidence="5">
    <location>
        <begin position="208"/>
        <end position="573"/>
    </location>
</feature>
<dbReference type="InterPro" id="IPR001962">
    <property type="entry name" value="Asn_synthase"/>
</dbReference>
<dbReference type="EC" id="6.3.5.4" evidence="2"/>
<evidence type="ECO:0000256" key="3">
    <source>
        <dbReference type="ARBA" id="ARBA00022888"/>
    </source>
</evidence>
<sequence length="614" mass="67957">MKFIVLPSTGDVAGVSIERLARTRLEVVHRASGRPWIIGDWDEGDVYKARIGNRRVVLLGRFLMDEPALLRVLDSAESLSDLSRITEEIPGSYHLVAELDEGVRIQGTLSSGRQIFYSNRGSPVLAASDPALLLPFVGREWDRSILASRLIAPWPPWPVSEIPVWKGVSALAPGHFLQVDSRTGTARQVRWWSPEEPHLTLERGAELLASAVHDAVRSRGRGRTTVSADLSGGLDSTGLCFVAAATGVPLVTTRWQATDVADEDEAWARKAERRLPEARHLTFDRRSAPGWFTELLPRRPGVHDHEGPFPWIRTRGRLVHAAEAVAGEGSRTHLTGHGADELFFATPLNLHSLARTHPAKVPAHVLGYQALYRWRTAPTLRGLADSSTFSAWLGKVTDSLRAPLREFSAGPDFGWGLSGRMARWVAPEAVEAASEALRRDDVLSRGPLSRYRAQHASWQDARLCGDTLRKVNHITRAHGVSWEAPYLDDRVMRIALSVRFDQWSMPDRYKPLLVEALRGTAPPEILERSTKSEYSAEAYTGLRRSREAVAELCDGMRLEEHGLVDAEAFGGTVFNPPSSSFGIIPVINTLACESWLRSIEDGNREKDLVSILEG</sequence>
<dbReference type="PANTHER" id="PTHR43284">
    <property type="entry name" value="ASPARAGINE SYNTHETASE (GLUTAMINE-HYDROLYZING)"/>
    <property type="match status" value="1"/>
</dbReference>
<evidence type="ECO:0000256" key="2">
    <source>
        <dbReference type="ARBA" id="ARBA00012737"/>
    </source>
</evidence>
<evidence type="ECO:0000313" key="7">
    <source>
        <dbReference type="Proteomes" id="UP000467124"/>
    </source>
</evidence>
<protein>
    <recommendedName>
        <fullName evidence="2">asparagine synthase (glutamine-hydrolyzing)</fullName>
        <ecNumber evidence="2">6.3.5.4</ecNumber>
    </recommendedName>
</protein>
<reference evidence="6 7" key="1">
    <citation type="journal article" date="2019" name="Nat. Commun.">
        <title>The antimicrobial potential of Streptomyces from insect microbiomes.</title>
        <authorList>
            <person name="Chevrette M.G."/>
            <person name="Carlson C.M."/>
            <person name="Ortega H.E."/>
            <person name="Thomas C."/>
            <person name="Ananiev G.E."/>
            <person name="Barns K.J."/>
            <person name="Book A.J."/>
            <person name="Cagnazzo J."/>
            <person name="Carlos C."/>
            <person name="Flanigan W."/>
            <person name="Grubbs K.J."/>
            <person name="Horn H.A."/>
            <person name="Hoffmann F.M."/>
            <person name="Klassen J.L."/>
            <person name="Knack J.J."/>
            <person name="Lewin G.R."/>
            <person name="McDonald B.R."/>
            <person name="Muller L."/>
            <person name="Melo W.G.P."/>
            <person name="Pinto-Tomas A.A."/>
            <person name="Schmitz A."/>
            <person name="Wendt-Pienkowski E."/>
            <person name="Wildman S."/>
            <person name="Zhao M."/>
            <person name="Zhang F."/>
            <person name="Bugni T.S."/>
            <person name="Andes D.R."/>
            <person name="Pupo M.T."/>
            <person name="Currie C.R."/>
        </authorList>
    </citation>
    <scope>NUCLEOTIDE SEQUENCE [LARGE SCALE GENOMIC DNA]</scope>
    <source>
        <strain evidence="6 7">SID5840</strain>
    </source>
</reference>
<dbReference type="GO" id="GO:0004066">
    <property type="term" value="F:asparagine synthase (glutamine-hydrolyzing) activity"/>
    <property type="evidence" value="ECO:0007669"/>
    <property type="project" value="UniProtKB-EC"/>
</dbReference>